<comment type="caution">
    <text evidence="1">The sequence shown here is derived from an EMBL/GenBank/DDBJ whole genome shotgun (WGS) entry which is preliminary data.</text>
</comment>
<protein>
    <submittedName>
        <fullName evidence="1">Uncharacterized protein</fullName>
    </submittedName>
</protein>
<dbReference type="OrthoDB" id="1069833at2"/>
<proteinExistence type="predicted"/>
<dbReference type="EMBL" id="FZNZ01000026">
    <property type="protein sequence ID" value="SNR99440.1"/>
    <property type="molecule type" value="Genomic_DNA"/>
</dbReference>
<name>A0A2N9QS42_9BACT</name>
<sequence length="155" mass="17773">MMRGKIRITKNLVITVFVSTLLIEFVLLFMHGCYDGDGLRFNLREQTFSVEEGCVCGGGLNFSSEDAADKFSVIYNKNIHAFWYDSYNPSVLDINNLPACCRVVLHDDTLLLHRLPLLPNTAYNVYRMSGCRRVRTLTIVTDQQGKVVHYRKNNF</sequence>
<organism evidence="1 2">
    <name type="scientific">Prevotella jejuni</name>
    <dbReference type="NCBI Taxonomy" id="1177574"/>
    <lineage>
        <taxon>Bacteria</taxon>
        <taxon>Pseudomonadati</taxon>
        <taxon>Bacteroidota</taxon>
        <taxon>Bacteroidia</taxon>
        <taxon>Bacteroidales</taxon>
        <taxon>Prevotellaceae</taxon>
        <taxon>Prevotella</taxon>
    </lineage>
</organism>
<dbReference type="Proteomes" id="UP000198427">
    <property type="component" value="Unassembled WGS sequence"/>
</dbReference>
<evidence type="ECO:0000313" key="2">
    <source>
        <dbReference type="Proteomes" id="UP000198427"/>
    </source>
</evidence>
<evidence type="ECO:0000313" key="1">
    <source>
        <dbReference type="EMBL" id="SNR99440.1"/>
    </source>
</evidence>
<accession>A0A2N9QS42</accession>
<dbReference type="KEGG" id="pje:CRM71_14945"/>
<dbReference type="AlphaFoldDB" id="A0A2N9QS42"/>
<dbReference type="GeneID" id="94030602"/>
<keyword evidence="2" id="KW-1185">Reference proteome</keyword>
<reference evidence="1 2" key="1">
    <citation type="submission" date="2017-06" db="EMBL/GenBank/DDBJ databases">
        <authorList>
            <person name="Varghese N."/>
            <person name="Submissions S."/>
        </authorList>
    </citation>
    <scope>NUCLEOTIDE SEQUENCE [LARGE SCALE GENOMIC DNA]</scope>
    <source>
        <strain evidence="1 2">DSM 26989</strain>
    </source>
</reference>
<gene>
    <name evidence="1" type="ORF">SAMN06265364_12621</name>
</gene>
<dbReference type="RefSeq" id="WP_089366780.1">
    <property type="nucleotide sequence ID" value="NZ_CP023864.1"/>
</dbReference>